<proteinExistence type="predicted"/>
<dbReference type="OrthoDB" id="5881728at2"/>
<sequence length="185" mass="20880">MTYVIENDFESYHSLTFDLSDLSSKMPSYSQRFRAKPRLDSWVAPKAFFYASDNYTGKEEVIPDITTWALGNLVLSPKAYLILKDIMAASGEFLPIIVGADTYYMFNTLFVIPETAIDLSLAVDVVNSGVHMGQENVIFDEEQLNGRCIFKSPTNKLTFSFVTEVFRSKYDESGLTGLSFKDLNL</sequence>
<feature type="domain" description="Immunity MXAN-0049 protein" evidence="1">
    <location>
        <begin position="63"/>
        <end position="183"/>
    </location>
</feature>
<evidence type="ECO:0000259" key="1">
    <source>
        <dbReference type="Pfam" id="PF07791"/>
    </source>
</evidence>
<dbReference type="InterPro" id="IPR012433">
    <property type="entry name" value="Imm11"/>
</dbReference>
<dbReference type="Pfam" id="PF07791">
    <property type="entry name" value="Imm11"/>
    <property type="match status" value="1"/>
</dbReference>
<dbReference type="Proteomes" id="UP000275394">
    <property type="component" value="Unassembled WGS sequence"/>
</dbReference>
<keyword evidence="3" id="KW-1185">Reference proteome</keyword>
<dbReference type="RefSeq" id="WP_123711591.1">
    <property type="nucleotide sequence ID" value="NZ_RKHR01000003.1"/>
</dbReference>
<accession>A0A3N2E0T0</accession>
<comment type="caution">
    <text evidence="2">The sequence shown here is derived from an EMBL/GenBank/DDBJ whole genome shotgun (WGS) entry which is preliminary data.</text>
</comment>
<dbReference type="AlphaFoldDB" id="A0A3N2E0T0"/>
<protein>
    <recommendedName>
        <fullName evidence="1">Immunity MXAN-0049 protein domain-containing protein</fullName>
    </recommendedName>
</protein>
<name>A0A3N2E0T0_9GAMM</name>
<evidence type="ECO:0000313" key="3">
    <source>
        <dbReference type="Proteomes" id="UP000275394"/>
    </source>
</evidence>
<reference evidence="2 3" key="1">
    <citation type="submission" date="2018-11" db="EMBL/GenBank/DDBJ databases">
        <title>Genomic Encyclopedia of Type Strains, Phase IV (KMG-IV): sequencing the most valuable type-strain genomes for metagenomic binning, comparative biology and taxonomic classification.</title>
        <authorList>
            <person name="Goeker M."/>
        </authorList>
    </citation>
    <scope>NUCLEOTIDE SEQUENCE [LARGE SCALE GENOMIC DNA]</scope>
    <source>
        <strain evidence="2 3">DSM 100316</strain>
    </source>
</reference>
<dbReference type="EMBL" id="RKHR01000003">
    <property type="protein sequence ID" value="ROS05696.1"/>
    <property type="molecule type" value="Genomic_DNA"/>
</dbReference>
<evidence type="ECO:0000313" key="2">
    <source>
        <dbReference type="EMBL" id="ROS05696.1"/>
    </source>
</evidence>
<gene>
    <name evidence="2" type="ORF">EDC56_1245</name>
</gene>
<organism evidence="2 3">
    <name type="scientific">Sinobacterium caligoides</name>
    <dbReference type="NCBI Taxonomy" id="933926"/>
    <lineage>
        <taxon>Bacteria</taxon>
        <taxon>Pseudomonadati</taxon>
        <taxon>Pseudomonadota</taxon>
        <taxon>Gammaproteobacteria</taxon>
        <taxon>Cellvibrionales</taxon>
        <taxon>Spongiibacteraceae</taxon>
        <taxon>Sinobacterium</taxon>
    </lineage>
</organism>